<dbReference type="EMBL" id="ML170211">
    <property type="protein sequence ID" value="TDL18167.1"/>
    <property type="molecule type" value="Genomic_DNA"/>
</dbReference>
<evidence type="ECO:0000313" key="1">
    <source>
        <dbReference type="EMBL" id="TDL18167.1"/>
    </source>
</evidence>
<gene>
    <name evidence="1" type="ORF">BD410DRAFT_505864</name>
</gene>
<sequence length="432" mass="49639">MHVHRLAPELLSEIFLHCIDQSPGKLPQRRGYGAPLLFGRVCVGWRHVSLSTPELWSYFRVDGDSHVNLQDFEKDGSAMQAWLERSTTFPLSIEIRYSSAKYKNTIESVIAMVVAQSLRWRKMSLIINHNYRDMVIRPLREGQTSLLESIVIRCGPSGSSTTELTTIDLSQFPRLTMVELMRMSVRFSFSGQYSYSIRTFIFGIFTHMSVKDLILCTSHFPLLEKLSFPIGRPESSGRHAITELPHLVDCQLYVFDPADAAEFFDCVYAPALKHLEVSTRQCPRRSYRHIFSMLERCRPPLESLALDETPMLATDFLLCLREVKDLTTLWTNDVSCSDITIQALTIDDKGDVLNSNLCPRLRNMIFGMLHDVSLDMMRDMILSRWINVTESSESNRATRALRTVRIFDLRFLPLLQDPTMEECVRDGLDLRI</sequence>
<proteinExistence type="predicted"/>
<dbReference type="Proteomes" id="UP000294933">
    <property type="component" value="Unassembled WGS sequence"/>
</dbReference>
<organism evidence="1 2">
    <name type="scientific">Rickenella mellea</name>
    <dbReference type="NCBI Taxonomy" id="50990"/>
    <lineage>
        <taxon>Eukaryota</taxon>
        <taxon>Fungi</taxon>
        <taxon>Dikarya</taxon>
        <taxon>Basidiomycota</taxon>
        <taxon>Agaricomycotina</taxon>
        <taxon>Agaricomycetes</taxon>
        <taxon>Hymenochaetales</taxon>
        <taxon>Rickenellaceae</taxon>
        <taxon>Rickenella</taxon>
    </lineage>
</organism>
<reference evidence="1 2" key="1">
    <citation type="submission" date="2018-06" db="EMBL/GenBank/DDBJ databases">
        <title>A transcriptomic atlas of mushroom development highlights an independent origin of complex multicellularity.</title>
        <authorList>
            <consortium name="DOE Joint Genome Institute"/>
            <person name="Krizsan K."/>
            <person name="Almasi E."/>
            <person name="Merenyi Z."/>
            <person name="Sahu N."/>
            <person name="Viragh M."/>
            <person name="Koszo T."/>
            <person name="Mondo S."/>
            <person name="Kiss B."/>
            <person name="Balint B."/>
            <person name="Kues U."/>
            <person name="Barry K."/>
            <person name="Hegedus J.C."/>
            <person name="Henrissat B."/>
            <person name="Johnson J."/>
            <person name="Lipzen A."/>
            <person name="Ohm R."/>
            <person name="Nagy I."/>
            <person name="Pangilinan J."/>
            <person name="Yan J."/>
            <person name="Xiong Y."/>
            <person name="Grigoriev I.V."/>
            <person name="Hibbett D.S."/>
            <person name="Nagy L.G."/>
        </authorList>
    </citation>
    <scope>NUCLEOTIDE SEQUENCE [LARGE SCALE GENOMIC DNA]</scope>
    <source>
        <strain evidence="1 2">SZMC22713</strain>
    </source>
</reference>
<dbReference type="VEuPathDB" id="FungiDB:BD410DRAFT_505864"/>
<keyword evidence="2" id="KW-1185">Reference proteome</keyword>
<dbReference type="AlphaFoldDB" id="A0A4Y7PRV7"/>
<name>A0A4Y7PRV7_9AGAM</name>
<protein>
    <recommendedName>
        <fullName evidence="3">F-box domain-containing protein</fullName>
    </recommendedName>
</protein>
<dbReference type="OrthoDB" id="2269034at2759"/>
<accession>A0A4Y7PRV7</accession>
<evidence type="ECO:0000313" key="2">
    <source>
        <dbReference type="Proteomes" id="UP000294933"/>
    </source>
</evidence>
<evidence type="ECO:0008006" key="3">
    <source>
        <dbReference type="Google" id="ProtNLM"/>
    </source>
</evidence>